<organism evidence="1">
    <name type="scientific">Hexamita inflata</name>
    <dbReference type="NCBI Taxonomy" id="28002"/>
    <lineage>
        <taxon>Eukaryota</taxon>
        <taxon>Metamonada</taxon>
        <taxon>Diplomonadida</taxon>
        <taxon>Hexamitidae</taxon>
        <taxon>Hexamitinae</taxon>
        <taxon>Hexamita</taxon>
    </lineage>
</organism>
<accession>A0AA86U115</accession>
<evidence type="ECO:0000313" key="1">
    <source>
        <dbReference type="EMBL" id="CAI9927223.1"/>
    </source>
</evidence>
<keyword evidence="3" id="KW-1185">Reference proteome</keyword>
<sequence>MSILQILQQSILFYIKVQIQQCKIIQKQFGNCGISAGFHVLICELQTVNIEFNHVLSNEFILKNSYQLQIIQFDCVLGNATNTQRVQQYFNMVGHPAKMETPLFQNFFKMLVANCINGVFNNKILLDEYLTRLTKANICVVMQVLSYIGSKSRQYKYNTISTCSYCSPTFRFQRIYMYTNHEPHHISVSQSECFYELILEIVEFHNIEIRLLTQPVAIFWSQSIVKYDAVSSLEITKNQLYDTNQLYVVLVIFDQTE</sequence>
<proteinExistence type="predicted"/>
<evidence type="ECO:0000313" key="2">
    <source>
        <dbReference type="EMBL" id="CAL5972188.1"/>
    </source>
</evidence>
<evidence type="ECO:0000313" key="3">
    <source>
        <dbReference type="Proteomes" id="UP001642409"/>
    </source>
</evidence>
<reference evidence="1" key="1">
    <citation type="submission" date="2023-06" db="EMBL/GenBank/DDBJ databases">
        <authorList>
            <person name="Kurt Z."/>
        </authorList>
    </citation>
    <scope>NUCLEOTIDE SEQUENCE</scope>
</reference>
<protein>
    <submittedName>
        <fullName evidence="2">Hypothetical_protein</fullName>
    </submittedName>
</protein>
<name>A0AA86U115_9EUKA</name>
<comment type="caution">
    <text evidence="1">The sequence shown here is derived from an EMBL/GenBank/DDBJ whole genome shotgun (WGS) entry which is preliminary data.</text>
</comment>
<gene>
    <name evidence="1" type="ORF">HINF_LOCUS14868</name>
    <name evidence="2" type="ORF">HINF_LOCUS1780</name>
</gene>
<dbReference type="AlphaFoldDB" id="A0AA86U115"/>
<dbReference type="Proteomes" id="UP001642409">
    <property type="component" value="Unassembled WGS sequence"/>
</dbReference>
<reference evidence="2 3" key="2">
    <citation type="submission" date="2024-07" db="EMBL/GenBank/DDBJ databases">
        <authorList>
            <person name="Akdeniz Z."/>
        </authorList>
    </citation>
    <scope>NUCLEOTIDE SEQUENCE [LARGE SCALE GENOMIC DNA]</scope>
</reference>
<dbReference type="EMBL" id="CAXDID020000003">
    <property type="protein sequence ID" value="CAL5972188.1"/>
    <property type="molecule type" value="Genomic_DNA"/>
</dbReference>
<dbReference type="EMBL" id="CATOUU010000380">
    <property type="protein sequence ID" value="CAI9927223.1"/>
    <property type="molecule type" value="Genomic_DNA"/>
</dbReference>